<dbReference type="Pfam" id="PF06985">
    <property type="entry name" value="HET"/>
    <property type="match status" value="1"/>
</dbReference>
<dbReference type="InterPro" id="IPR010730">
    <property type="entry name" value="HET"/>
</dbReference>
<dbReference type="EMBL" id="MU253764">
    <property type="protein sequence ID" value="KAG9247721.1"/>
    <property type="molecule type" value="Genomic_DNA"/>
</dbReference>
<reference evidence="3" key="1">
    <citation type="journal article" date="2021" name="IMA Fungus">
        <title>Genomic characterization of three marine fungi, including Emericellopsis atlantica sp. nov. with signatures of a generalist lifestyle and marine biomass degradation.</title>
        <authorList>
            <person name="Hagestad O.C."/>
            <person name="Hou L."/>
            <person name="Andersen J.H."/>
            <person name="Hansen E.H."/>
            <person name="Altermark B."/>
            <person name="Li C."/>
            <person name="Kuhnert E."/>
            <person name="Cox R.J."/>
            <person name="Crous P.W."/>
            <person name="Spatafora J.W."/>
            <person name="Lail K."/>
            <person name="Amirebrahimi M."/>
            <person name="Lipzen A."/>
            <person name="Pangilinan J."/>
            <person name="Andreopoulos W."/>
            <person name="Hayes R.D."/>
            <person name="Ng V."/>
            <person name="Grigoriev I.V."/>
            <person name="Jackson S.A."/>
            <person name="Sutton T.D.S."/>
            <person name="Dobson A.D.W."/>
            <person name="Rama T."/>
        </authorList>
    </citation>
    <scope>NUCLEOTIDE SEQUENCE</scope>
    <source>
        <strain evidence="3">TRa3180A</strain>
    </source>
</reference>
<name>A0A9P7Z9B2_9HELO</name>
<dbReference type="Pfam" id="PF26640">
    <property type="entry name" value="DUF8212"/>
    <property type="match status" value="1"/>
</dbReference>
<keyword evidence="4" id="KW-1185">Reference proteome</keyword>
<evidence type="ECO:0000313" key="4">
    <source>
        <dbReference type="Proteomes" id="UP000887226"/>
    </source>
</evidence>
<dbReference type="PANTHER" id="PTHR10622:SF10">
    <property type="entry name" value="HET DOMAIN-CONTAINING PROTEIN"/>
    <property type="match status" value="1"/>
</dbReference>
<comment type="caution">
    <text evidence="3">The sequence shown here is derived from an EMBL/GenBank/DDBJ whole genome shotgun (WGS) entry which is preliminary data.</text>
</comment>
<organism evidence="3 4">
    <name type="scientific">Calycina marina</name>
    <dbReference type="NCBI Taxonomy" id="1763456"/>
    <lineage>
        <taxon>Eukaryota</taxon>
        <taxon>Fungi</taxon>
        <taxon>Dikarya</taxon>
        <taxon>Ascomycota</taxon>
        <taxon>Pezizomycotina</taxon>
        <taxon>Leotiomycetes</taxon>
        <taxon>Helotiales</taxon>
        <taxon>Pezizellaceae</taxon>
        <taxon>Calycina</taxon>
    </lineage>
</organism>
<dbReference type="Proteomes" id="UP000887226">
    <property type="component" value="Unassembled WGS sequence"/>
</dbReference>
<gene>
    <name evidence="3" type="ORF">BJ878DRAFT_453738</name>
</gene>
<feature type="domain" description="Heterokaryon incompatibility" evidence="1">
    <location>
        <begin position="22"/>
        <end position="110"/>
    </location>
</feature>
<evidence type="ECO:0000313" key="3">
    <source>
        <dbReference type="EMBL" id="KAG9247721.1"/>
    </source>
</evidence>
<evidence type="ECO:0000259" key="1">
    <source>
        <dbReference type="Pfam" id="PF06985"/>
    </source>
</evidence>
<feature type="domain" description="DUF8212" evidence="2">
    <location>
        <begin position="223"/>
        <end position="247"/>
    </location>
</feature>
<accession>A0A9P7Z9B2</accession>
<dbReference type="InterPro" id="IPR058525">
    <property type="entry name" value="DUF8212"/>
</dbReference>
<sequence length="402" mass="46255">MRLLNTETLRMEEFFDSHVPLYAILSHTWEHEEILFHDMSKVREAKKNYGFEKLQGACKLAKSQGYKWIWIDTCCIDKSSSAELTEAINSMFRYYQDAGICYAYLGDVKYSRDGDLEASVRKSRWFTRGWTLQELLAPAKLEFYSAGWQKIGHKAEPNLAELVSRITGIDMHTLMGGNIMDVCIPRRMHWASTRQTTRVEDRAYSLLGIFKVNMPMIYGEGKKAFRRLQEEILKSSDDQSIFAWHNYEYSEGSAIDALATSPSDFVSSGSLSREPFPRIGRKPTTITSQGIAIELPIMSVTRLDMMEFQPFEEIEAILDCQFGNVPGTFPTIRLRSLRQTTKDGPKHYYRVMSGAQMTTFEYFNRYAFVSDVPVIGLDPTRLHIDAYKETLGKARLRIYLDT</sequence>
<proteinExistence type="predicted"/>
<protein>
    <submittedName>
        <fullName evidence="3">Heterokaryon incompatibility protein-domain-containing protein</fullName>
    </submittedName>
</protein>
<dbReference type="PANTHER" id="PTHR10622">
    <property type="entry name" value="HET DOMAIN-CONTAINING PROTEIN"/>
    <property type="match status" value="1"/>
</dbReference>
<dbReference type="OrthoDB" id="674604at2759"/>
<dbReference type="AlphaFoldDB" id="A0A9P7Z9B2"/>
<evidence type="ECO:0000259" key="2">
    <source>
        <dbReference type="Pfam" id="PF26640"/>
    </source>
</evidence>